<dbReference type="PIRSF" id="PIRSF015601">
    <property type="entry name" value="MTase_slr0722"/>
    <property type="match status" value="1"/>
</dbReference>
<dbReference type="EMBL" id="CP036422">
    <property type="protein sequence ID" value="QFU77597.1"/>
    <property type="molecule type" value="Genomic_DNA"/>
</dbReference>
<dbReference type="GO" id="GO:0005737">
    <property type="term" value="C:cytoplasm"/>
    <property type="evidence" value="ECO:0007669"/>
    <property type="project" value="UniProtKB-SubCell"/>
</dbReference>
<accession>A0A5P9NP84</accession>
<organism evidence="15 16">
    <name type="scientific">Halioglobus maricola</name>
    <dbReference type="NCBI Taxonomy" id="2601894"/>
    <lineage>
        <taxon>Bacteria</taxon>
        <taxon>Pseudomonadati</taxon>
        <taxon>Pseudomonadota</taxon>
        <taxon>Gammaproteobacteria</taxon>
        <taxon>Cellvibrionales</taxon>
        <taxon>Halieaceae</taxon>
        <taxon>Halioglobus</taxon>
    </lineage>
</organism>
<keyword evidence="5 12" id="KW-0963">Cytoplasm</keyword>
<dbReference type="OrthoDB" id="9815641at2"/>
<evidence type="ECO:0000256" key="12">
    <source>
        <dbReference type="PIRNR" id="PIRNR015601"/>
    </source>
</evidence>
<keyword evidence="9 12" id="KW-0949">S-adenosyl-L-methionine</keyword>
<comment type="catalytic activity">
    <reaction evidence="11 12">
        <text>uridine(1498) in 16S rRNA + S-adenosyl-L-methionine = N(3)-methyluridine(1498) in 16S rRNA + S-adenosyl-L-homocysteine + H(+)</text>
        <dbReference type="Rhea" id="RHEA:42920"/>
        <dbReference type="Rhea" id="RHEA-COMP:10283"/>
        <dbReference type="Rhea" id="RHEA-COMP:10284"/>
        <dbReference type="ChEBI" id="CHEBI:15378"/>
        <dbReference type="ChEBI" id="CHEBI:57856"/>
        <dbReference type="ChEBI" id="CHEBI:59789"/>
        <dbReference type="ChEBI" id="CHEBI:65315"/>
        <dbReference type="ChEBI" id="CHEBI:74502"/>
        <dbReference type="EC" id="2.1.1.193"/>
    </reaction>
</comment>
<dbReference type="InterPro" id="IPR046887">
    <property type="entry name" value="RsmE_PUA-like"/>
</dbReference>
<evidence type="ECO:0000259" key="14">
    <source>
        <dbReference type="Pfam" id="PF20260"/>
    </source>
</evidence>
<dbReference type="GO" id="GO:0070042">
    <property type="term" value="F:rRNA (uridine-N3-)-methyltransferase activity"/>
    <property type="evidence" value="ECO:0007669"/>
    <property type="project" value="TreeGrafter"/>
</dbReference>
<evidence type="ECO:0000256" key="6">
    <source>
        <dbReference type="ARBA" id="ARBA00022552"/>
    </source>
</evidence>
<protein>
    <recommendedName>
        <fullName evidence="4 12">Ribosomal RNA small subunit methyltransferase E</fullName>
        <ecNumber evidence="3 12">2.1.1.193</ecNumber>
    </recommendedName>
</protein>
<evidence type="ECO:0000256" key="4">
    <source>
        <dbReference type="ARBA" id="ARBA00013673"/>
    </source>
</evidence>
<dbReference type="EC" id="2.1.1.193" evidence="3 12"/>
<comment type="similarity">
    <text evidence="2 12">Belongs to the RNA methyltransferase RsmE family.</text>
</comment>
<evidence type="ECO:0000256" key="8">
    <source>
        <dbReference type="ARBA" id="ARBA00022679"/>
    </source>
</evidence>
<evidence type="ECO:0000313" key="16">
    <source>
        <dbReference type="Proteomes" id="UP000326287"/>
    </source>
</evidence>
<evidence type="ECO:0000256" key="5">
    <source>
        <dbReference type="ARBA" id="ARBA00022490"/>
    </source>
</evidence>
<dbReference type="InterPro" id="IPR015947">
    <property type="entry name" value="PUA-like_sf"/>
</dbReference>
<comment type="function">
    <text evidence="10 12">Specifically methylates the N3 position of the uracil ring of uridine 1498 (m3U1498) in 16S rRNA. Acts on the fully assembled 30S ribosomal subunit.</text>
</comment>
<keyword evidence="7 12" id="KW-0489">Methyltransferase</keyword>
<dbReference type="Gene3D" id="3.40.1280.10">
    <property type="match status" value="1"/>
</dbReference>
<dbReference type="InterPro" id="IPR046886">
    <property type="entry name" value="RsmE_MTase_dom"/>
</dbReference>
<dbReference type="KEGG" id="halc:EY643_19035"/>
<dbReference type="GO" id="GO:0070475">
    <property type="term" value="P:rRNA base methylation"/>
    <property type="evidence" value="ECO:0007669"/>
    <property type="project" value="TreeGrafter"/>
</dbReference>
<sequence length="249" mass="27147">MRIPRIYTRQALQPNSEIELEPGPSQHLARALRMQIDHQLILFDGTGGQYPASITAVGKKQVAVKTGAFDDRDVESPLSIHLGIAISRGDRMDWVVQKATELGVDRITPLLTERTEMKLKGERAEKKINHWQQIAISACEQCGRNIVPDIEPLSVCGNWVSSVQAETKLVLHHRADNIPAGSSAPENIALLIGPEGGLSADEIAAAESVGFLSLRLGPRVLRTETAPLAAITILQSRWGDMSLESQPQS</sequence>
<evidence type="ECO:0000256" key="7">
    <source>
        <dbReference type="ARBA" id="ARBA00022603"/>
    </source>
</evidence>
<dbReference type="InterPro" id="IPR029028">
    <property type="entry name" value="Alpha/beta_knot_MTases"/>
</dbReference>
<dbReference type="CDD" id="cd18084">
    <property type="entry name" value="RsmE-like"/>
    <property type="match status" value="1"/>
</dbReference>
<evidence type="ECO:0000256" key="2">
    <source>
        <dbReference type="ARBA" id="ARBA00005528"/>
    </source>
</evidence>
<dbReference type="NCBIfam" id="NF008692">
    <property type="entry name" value="PRK11713.1-5"/>
    <property type="match status" value="1"/>
</dbReference>
<dbReference type="InterPro" id="IPR006700">
    <property type="entry name" value="RsmE"/>
</dbReference>
<name>A0A5P9NP84_9GAMM</name>
<dbReference type="Pfam" id="PF20260">
    <property type="entry name" value="PUA_4"/>
    <property type="match status" value="1"/>
</dbReference>
<feature type="domain" description="Ribosomal RNA small subunit methyltransferase E methyltransferase" evidence="13">
    <location>
        <begin position="75"/>
        <end position="235"/>
    </location>
</feature>
<keyword evidence="6 12" id="KW-0698">rRNA processing</keyword>
<dbReference type="AlphaFoldDB" id="A0A5P9NP84"/>
<keyword evidence="16" id="KW-1185">Reference proteome</keyword>
<proteinExistence type="inferred from homology"/>
<dbReference type="SUPFAM" id="SSF75217">
    <property type="entry name" value="alpha/beta knot"/>
    <property type="match status" value="1"/>
</dbReference>
<dbReference type="Proteomes" id="UP000326287">
    <property type="component" value="Chromosome"/>
</dbReference>
<evidence type="ECO:0000259" key="13">
    <source>
        <dbReference type="Pfam" id="PF04452"/>
    </source>
</evidence>
<evidence type="ECO:0000256" key="1">
    <source>
        <dbReference type="ARBA" id="ARBA00004496"/>
    </source>
</evidence>
<dbReference type="Gene3D" id="2.40.240.20">
    <property type="entry name" value="Hypothetical PUA domain-like, domain 1"/>
    <property type="match status" value="1"/>
</dbReference>
<dbReference type="NCBIfam" id="TIGR00046">
    <property type="entry name" value="RsmE family RNA methyltransferase"/>
    <property type="match status" value="1"/>
</dbReference>
<evidence type="ECO:0000256" key="9">
    <source>
        <dbReference type="ARBA" id="ARBA00022691"/>
    </source>
</evidence>
<evidence type="ECO:0000256" key="10">
    <source>
        <dbReference type="ARBA" id="ARBA00025699"/>
    </source>
</evidence>
<keyword evidence="8 12" id="KW-0808">Transferase</keyword>
<evidence type="ECO:0000256" key="11">
    <source>
        <dbReference type="ARBA" id="ARBA00047944"/>
    </source>
</evidence>
<evidence type="ECO:0000313" key="15">
    <source>
        <dbReference type="EMBL" id="QFU77597.1"/>
    </source>
</evidence>
<dbReference type="PANTHER" id="PTHR30027">
    <property type="entry name" value="RIBOSOMAL RNA SMALL SUBUNIT METHYLTRANSFERASE E"/>
    <property type="match status" value="1"/>
</dbReference>
<dbReference type="Pfam" id="PF04452">
    <property type="entry name" value="Methyltrans_RNA"/>
    <property type="match status" value="1"/>
</dbReference>
<dbReference type="InterPro" id="IPR029026">
    <property type="entry name" value="tRNA_m1G_MTases_N"/>
</dbReference>
<comment type="subcellular location">
    <subcellularLocation>
        <location evidence="1 12">Cytoplasm</location>
    </subcellularLocation>
</comment>
<dbReference type="RefSeq" id="WP_153240744.1">
    <property type="nucleotide sequence ID" value="NZ_CP036422.1"/>
</dbReference>
<evidence type="ECO:0000256" key="3">
    <source>
        <dbReference type="ARBA" id="ARBA00012328"/>
    </source>
</evidence>
<dbReference type="PANTHER" id="PTHR30027:SF3">
    <property type="entry name" value="16S RRNA (URACIL(1498)-N(3))-METHYLTRANSFERASE"/>
    <property type="match status" value="1"/>
</dbReference>
<reference evidence="15 16" key="1">
    <citation type="submission" date="2019-02" db="EMBL/GenBank/DDBJ databases">
        <authorList>
            <person name="Li S.-H."/>
        </authorList>
    </citation>
    <scope>NUCLEOTIDE SEQUENCE [LARGE SCALE GENOMIC DNA]</scope>
    <source>
        <strain evidence="15 16">IMCC14385</strain>
    </source>
</reference>
<feature type="domain" description="Ribosomal RNA small subunit methyltransferase E PUA-like" evidence="14">
    <location>
        <begin position="26"/>
        <end position="65"/>
    </location>
</feature>
<dbReference type="SUPFAM" id="SSF88697">
    <property type="entry name" value="PUA domain-like"/>
    <property type="match status" value="1"/>
</dbReference>
<gene>
    <name evidence="15" type="ORF">EY643_19035</name>
</gene>